<organism evidence="4 5">
    <name type="scientific">Copranaerobaculum intestinale</name>
    <dbReference type="NCBI Taxonomy" id="2692629"/>
    <lineage>
        <taxon>Bacteria</taxon>
        <taxon>Bacillati</taxon>
        <taxon>Bacillota</taxon>
        <taxon>Erysipelotrichia</taxon>
        <taxon>Erysipelotrichales</taxon>
        <taxon>Erysipelotrichaceae</taxon>
        <taxon>Copranaerobaculum</taxon>
    </lineage>
</organism>
<feature type="transmembrane region" description="Helical" evidence="2">
    <location>
        <begin position="64"/>
        <end position="84"/>
    </location>
</feature>
<reference evidence="4 5" key="2">
    <citation type="submission" date="2020-01" db="EMBL/GenBank/DDBJ databases">
        <title>Clostridiaceae sp. nov. isolated from the gut of human by culturomics.</title>
        <authorList>
            <person name="Chang Y."/>
        </authorList>
    </citation>
    <scope>NUCLEOTIDE SEQUENCE [LARGE SCALE GENOMIC DNA]</scope>
    <source>
        <strain evidence="4 5">DONG20-135</strain>
    </source>
</reference>
<feature type="transmembrane region" description="Helical" evidence="2">
    <location>
        <begin position="179"/>
        <end position="197"/>
    </location>
</feature>
<feature type="transmembrane region" description="Helical" evidence="2">
    <location>
        <begin position="90"/>
        <end position="115"/>
    </location>
</feature>
<dbReference type="InterPro" id="IPR000620">
    <property type="entry name" value="EamA_dom"/>
</dbReference>
<evidence type="ECO:0000256" key="2">
    <source>
        <dbReference type="SAM" id="Phobius"/>
    </source>
</evidence>
<name>A0A6N8U4S7_9FIRM</name>
<evidence type="ECO:0000256" key="1">
    <source>
        <dbReference type="ARBA" id="ARBA00007362"/>
    </source>
</evidence>
<keyword evidence="2" id="KW-1133">Transmembrane helix</keyword>
<dbReference type="EMBL" id="WUUQ01000001">
    <property type="protein sequence ID" value="MXQ72881.1"/>
    <property type="molecule type" value="Genomic_DNA"/>
</dbReference>
<accession>A0A6N8U4S7</accession>
<dbReference type="PANTHER" id="PTHR22911">
    <property type="entry name" value="ACYL-MALONYL CONDENSING ENZYME-RELATED"/>
    <property type="match status" value="1"/>
</dbReference>
<dbReference type="RefSeq" id="WP_160624356.1">
    <property type="nucleotide sequence ID" value="NZ_WUUQ01000001.1"/>
</dbReference>
<gene>
    <name evidence="4" type="ORF">GSF08_02835</name>
</gene>
<dbReference type="InterPro" id="IPR037185">
    <property type="entry name" value="EmrE-like"/>
</dbReference>
<reference evidence="4 5" key="1">
    <citation type="submission" date="2019-12" db="EMBL/GenBank/DDBJ databases">
        <authorList>
            <person name="Yang R."/>
        </authorList>
    </citation>
    <scope>NUCLEOTIDE SEQUENCE [LARGE SCALE GENOMIC DNA]</scope>
    <source>
        <strain evidence="4 5">DONG20-135</strain>
    </source>
</reference>
<comment type="similarity">
    <text evidence="1">Belongs to the EamA transporter family.</text>
</comment>
<dbReference type="AlphaFoldDB" id="A0A6N8U4S7"/>
<feature type="transmembrane region" description="Helical" evidence="2">
    <location>
        <begin position="209"/>
        <end position="228"/>
    </location>
</feature>
<dbReference type="GO" id="GO:0016020">
    <property type="term" value="C:membrane"/>
    <property type="evidence" value="ECO:0007669"/>
    <property type="project" value="InterPro"/>
</dbReference>
<feature type="transmembrane region" description="Helical" evidence="2">
    <location>
        <begin position="240"/>
        <end position="259"/>
    </location>
</feature>
<evidence type="ECO:0000313" key="4">
    <source>
        <dbReference type="EMBL" id="MXQ72881.1"/>
    </source>
</evidence>
<dbReference type="PANTHER" id="PTHR22911:SF137">
    <property type="entry name" value="SOLUTE CARRIER FAMILY 35 MEMBER G2-RELATED"/>
    <property type="match status" value="1"/>
</dbReference>
<keyword evidence="2" id="KW-0472">Membrane</keyword>
<protein>
    <submittedName>
        <fullName evidence="4">EamA family transporter</fullName>
    </submittedName>
</protein>
<feature type="transmembrane region" description="Helical" evidence="2">
    <location>
        <begin position="147"/>
        <end position="167"/>
    </location>
</feature>
<keyword evidence="5" id="KW-1185">Reference proteome</keyword>
<comment type="caution">
    <text evidence="4">The sequence shown here is derived from an EMBL/GenBank/DDBJ whole genome shotgun (WGS) entry which is preliminary data.</text>
</comment>
<dbReference type="Pfam" id="PF00892">
    <property type="entry name" value="EamA"/>
    <property type="match status" value="2"/>
</dbReference>
<feature type="transmembrane region" description="Helical" evidence="2">
    <location>
        <begin position="265"/>
        <end position="284"/>
    </location>
</feature>
<feature type="transmembrane region" description="Helical" evidence="2">
    <location>
        <begin position="124"/>
        <end position="141"/>
    </location>
</feature>
<evidence type="ECO:0000259" key="3">
    <source>
        <dbReference type="Pfam" id="PF00892"/>
    </source>
</evidence>
<feature type="domain" description="EamA" evidence="3">
    <location>
        <begin position="147"/>
        <end position="282"/>
    </location>
</feature>
<sequence>MKVQGIFYTIISAVLFGITPLLATHIYALGTSPNTLVFMRALMVIPILFLLMKKDHESLKISRHDLLGIMIVTMLGNGLTTILLSVSYQYINVGIATTLHFLYPIFVALLCRFVFREKLGRQKLLALMFAVFGILCFFDMSKGNSMLGLFLAAASGFTYAFYMVMIEKKGLIHMNPYKLSMYGAMFIVLETLLYHLVSPSLDFRLPAQAYGYMMVAAIISSFLAVVLLQRGIALLGSTSASILCLFEPITAVVCGYFFLQEELTVMKIIGCIIIMAAVIILVFANKRSKTETQKNALSSEAVINAEKIAGDYFDKEGIEEPSAAKSDGASSDI</sequence>
<keyword evidence="2" id="KW-0812">Transmembrane</keyword>
<proteinExistence type="inferred from homology"/>
<feature type="domain" description="EamA" evidence="3">
    <location>
        <begin position="5"/>
        <end position="137"/>
    </location>
</feature>
<dbReference type="Gene3D" id="1.10.3730.20">
    <property type="match status" value="1"/>
</dbReference>
<feature type="transmembrane region" description="Helical" evidence="2">
    <location>
        <begin position="7"/>
        <end position="29"/>
    </location>
</feature>
<feature type="transmembrane region" description="Helical" evidence="2">
    <location>
        <begin position="35"/>
        <end position="52"/>
    </location>
</feature>
<dbReference type="SUPFAM" id="SSF103481">
    <property type="entry name" value="Multidrug resistance efflux transporter EmrE"/>
    <property type="match status" value="2"/>
</dbReference>
<dbReference type="Proteomes" id="UP000434036">
    <property type="component" value="Unassembled WGS sequence"/>
</dbReference>
<evidence type="ECO:0000313" key="5">
    <source>
        <dbReference type="Proteomes" id="UP000434036"/>
    </source>
</evidence>